<keyword evidence="1" id="KW-1133">Transmembrane helix</keyword>
<dbReference type="GO" id="GO:0010496">
    <property type="term" value="P:intercellular transport"/>
    <property type="evidence" value="ECO:0007669"/>
    <property type="project" value="TreeGrafter"/>
</dbReference>
<gene>
    <name evidence="2" type="ORF">CEPIT_LOCUS22289</name>
</gene>
<evidence type="ECO:0000313" key="2">
    <source>
        <dbReference type="EMBL" id="CAH9118437.1"/>
    </source>
</evidence>
<sequence>MDYLDYVNALWLKIRVLFKVVIFVLLSYYLTLRTLCDALQFVRLVNVGIRLWLPTMRKVEVTGQTHYLYRDMSVKVRIQAFNSLGNVELVSKDLLLLTLSKKASPAMKEKNFPGQFTTKSSKLPASSAAFAFVNGLEDEFYEVRSSACRALQRLTILSADFAGEAIDLLVDVL</sequence>
<dbReference type="Proteomes" id="UP001152523">
    <property type="component" value="Unassembled WGS sequence"/>
</dbReference>
<dbReference type="AlphaFoldDB" id="A0AAV0EC71"/>
<dbReference type="GO" id="GO:0005768">
    <property type="term" value="C:endosome"/>
    <property type="evidence" value="ECO:0007669"/>
    <property type="project" value="TreeGrafter"/>
</dbReference>
<keyword evidence="1" id="KW-0812">Transmembrane</keyword>
<feature type="transmembrane region" description="Helical" evidence="1">
    <location>
        <begin position="12"/>
        <end position="31"/>
    </location>
</feature>
<organism evidence="2 3">
    <name type="scientific">Cuscuta epithymum</name>
    <dbReference type="NCBI Taxonomy" id="186058"/>
    <lineage>
        <taxon>Eukaryota</taxon>
        <taxon>Viridiplantae</taxon>
        <taxon>Streptophyta</taxon>
        <taxon>Embryophyta</taxon>
        <taxon>Tracheophyta</taxon>
        <taxon>Spermatophyta</taxon>
        <taxon>Magnoliopsida</taxon>
        <taxon>eudicotyledons</taxon>
        <taxon>Gunneridae</taxon>
        <taxon>Pentapetalae</taxon>
        <taxon>asterids</taxon>
        <taxon>lamiids</taxon>
        <taxon>Solanales</taxon>
        <taxon>Convolvulaceae</taxon>
        <taxon>Cuscuteae</taxon>
        <taxon>Cuscuta</taxon>
        <taxon>Cuscuta subgen. Cuscuta</taxon>
    </lineage>
</organism>
<proteinExistence type="predicted"/>
<protein>
    <submittedName>
        <fullName evidence="2">Uncharacterized protein</fullName>
    </submittedName>
</protein>
<keyword evidence="3" id="KW-1185">Reference proteome</keyword>
<dbReference type="PANTHER" id="PTHR20938:SF0">
    <property type="entry name" value="INTEGRATOR COMPLEX SUBUNIT 4"/>
    <property type="match status" value="1"/>
</dbReference>
<dbReference type="PANTHER" id="PTHR20938">
    <property type="entry name" value="INTEGRATOR COMPLEX SUBUNIT 4"/>
    <property type="match status" value="1"/>
</dbReference>
<evidence type="ECO:0000313" key="3">
    <source>
        <dbReference type="Proteomes" id="UP001152523"/>
    </source>
</evidence>
<reference evidence="2" key="1">
    <citation type="submission" date="2022-07" db="EMBL/GenBank/DDBJ databases">
        <authorList>
            <person name="Macas J."/>
            <person name="Novak P."/>
            <person name="Neumann P."/>
        </authorList>
    </citation>
    <scope>NUCLEOTIDE SEQUENCE</scope>
</reference>
<feature type="non-terminal residue" evidence="2">
    <location>
        <position position="173"/>
    </location>
</feature>
<accession>A0AAV0EC71</accession>
<evidence type="ECO:0000256" key="1">
    <source>
        <dbReference type="SAM" id="Phobius"/>
    </source>
</evidence>
<keyword evidence="1" id="KW-0472">Membrane</keyword>
<name>A0AAV0EC71_9ASTE</name>
<comment type="caution">
    <text evidence="2">The sequence shown here is derived from an EMBL/GenBank/DDBJ whole genome shotgun (WGS) entry which is preliminary data.</text>
</comment>
<dbReference type="EMBL" id="CAMAPF010000894">
    <property type="protein sequence ID" value="CAH9118437.1"/>
    <property type="molecule type" value="Genomic_DNA"/>
</dbReference>